<sequence>MQKALRLALGAMIAVASLSTHAGACTRDTVPGAEATIDPARLNQPLLDAAIAAEVNYQRCRHGLTALSGAPALRDTALGHAEWMASTGTLSHTSSRPGRATVKARILASGLRVRRGSENIARVALYKVEGRTGYRIADAAACAFTTPAGQPIGRHSYGSVAGYTVGLWMASPDHRVNILAGKYRMAATAMAVDPTGRACGSLFIAQNFAG</sequence>
<dbReference type="Proteomes" id="UP000184932">
    <property type="component" value="Unassembled WGS sequence"/>
</dbReference>
<dbReference type="PANTHER" id="PTHR31157">
    <property type="entry name" value="SCP DOMAIN-CONTAINING PROTEIN"/>
    <property type="match status" value="1"/>
</dbReference>
<feature type="chain" id="PRO_5009936431" evidence="1">
    <location>
        <begin position="23"/>
        <end position="210"/>
    </location>
</feature>
<dbReference type="EMBL" id="FSRL01000001">
    <property type="protein sequence ID" value="SIO20961.1"/>
    <property type="molecule type" value="Genomic_DNA"/>
</dbReference>
<feature type="signal peptide" evidence="1">
    <location>
        <begin position="1"/>
        <end position="22"/>
    </location>
</feature>
<proteinExistence type="predicted"/>
<keyword evidence="4" id="KW-1185">Reference proteome</keyword>
<keyword evidence="1" id="KW-0732">Signal</keyword>
<dbReference type="RefSeq" id="WP_074257415.1">
    <property type="nucleotide sequence ID" value="NZ_FSRL01000001.1"/>
</dbReference>
<dbReference type="STRING" id="1217970.SAMN05444002_3517"/>
<dbReference type="CDD" id="cd05379">
    <property type="entry name" value="CAP_bacterial"/>
    <property type="match status" value="1"/>
</dbReference>
<dbReference type="InterPro" id="IPR014044">
    <property type="entry name" value="CAP_dom"/>
</dbReference>
<dbReference type="OrthoDB" id="419320at2"/>
<organism evidence="3 4">
    <name type="scientific">Vannielia litorea</name>
    <dbReference type="NCBI Taxonomy" id="1217970"/>
    <lineage>
        <taxon>Bacteria</taxon>
        <taxon>Pseudomonadati</taxon>
        <taxon>Pseudomonadota</taxon>
        <taxon>Alphaproteobacteria</taxon>
        <taxon>Rhodobacterales</taxon>
        <taxon>Paracoccaceae</taxon>
        <taxon>Vannielia</taxon>
    </lineage>
</organism>
<evidence type="ECO:0000259" key="2">
    <source>
        <dbReference type="Pfam" id="PF00188"/>
    </source>
</evidence>
<name>A0A1N6HMG2_9RHOB</name>
<evidence type="ECO:0000313" key="3">
    <source>
        <dbReference type="EMBL" id="SIO20961.1"/>
    </source>
</evidence>
<protein>
    <submittedName>
        <fullName evidence="3">Uncharacterized conserved protein YkwD, contains CAP (CSP/antigen 5/PR1) domain</fullName>
    </submittedName>
</protein>
<dbReference type="AlphaFoldDB" id="A0A1N6HMG2"/>
<evidence type="ECO:0000256" key="1">
    <source>
        <dbReference type="SAM" id="SignalP"/>
    </source>
</evidence>
<dbReference type="Pfam" id="PF00188">
    <property type="entry name" value="CAP"/>
    <property type="match status" value="1"/>
</dbReference>
<evidence type="ECO:0000313" key="4">
    <source>
        <dbReference type="Proteomes" id="UP000184932"/>
    </source>
</evidence>
<dbReference type="PANTHER" id="PTHR31157:SF1">
    <property type="entry name" value="SCP DOMAIN-CONTAINING PROTEIN"/>
    <property type="match status" value="1"/>
</dbReference>
<accession>A0A1N6HMG2</accession>
<feature type="domain" description="SCP" evidence="2">
    <location>
        <begin position="54"/>
        <end position="207"/>
    </location>
</feature>
<dbReference type="SUPFAM" id="SSF55797">
    <property type="entry name" value="PR-1-like"/>
    <property type="match status" value="1"/>
</dbReference>
<dbReference type="InterPro" id="IPR035940">
    <property type="entry name" value="CAP_sf"/>
</dbReference>
<gene>
    <name evidence="3" type="ORF">SAMN05444002_3517</name>
</gene>
<dbReference type="Gene3D" id="3.40.33.10">
    <property type="entry name" value="CAP"/>
    <property type="match status" value="1"/>
</dbReference>
<reference evidence="4" key="1">
    <citation type="submission" date="2016-11" db="EMBL/GenBank/DDBJ databases">
        <authorList>
            <person name="Varghese N."/>
            <person name="Submissions S."/>
        </authorList>
    </citation>
    <scope>NUCLEOTIDE SEQUENCE [LARGE SCALE GENOMIC DNA]</scope>
    <source>
        <strain evidence="4">DSM 29440</strain>
    </source>
</reference>